<dbReference type="HOGENOM" id="CLU_162578_0_0_6"/>
<dbReference type="Proteomes" id="UP000001702">
    <property type="component" value="Chromosome"/>
</dbReference>
<evidence type="ECO:0000313" key="2">
    <source>
        <dbReference type="Proteomes" id="UP000001702"/>
    </source>
</evidence>
<gene>
    <name evidence="1" type="ordered locus">PANA_2844</name>
</gene>
<accession>D4GK43</accession>
<proteinExistence type="predicted"/>
<sequence>MACLVWRRAAPTLRIRDQHKDEKMAAIHKVLAECRAEYPVFYEDEVAIYLNPKIGDDWQLQDQQKCVINRDRMKNTI</sequence>
<protein>
    <submittedName>
        <fullName evidence="1">Uncharacterized protein</fullName>
    </submittedName>
</protein>
<dbReference type="EMBL" id="CP001875">
    <property type="protein sequence ID" value="ADD78011.1"/>
    <property type="molecule type" value="Genomic_DNA"/>
</dbReference>
<keyword evidence="2" id="KW-1185">Reference proteome</keyword>
<evidence type="ECO:0000313" key="1">
    <source>
        <dbReference type="EMBL" id="ADD78011.1"/>
    </source>
</evidence>
<dbReference type="AlphaFoldDB" id="D4GK43"/>
<organism evidence="1 2">
    <name type="scientific">Pantoea ananatis (strain LMG 20103)</name>
    <dbReference type="NCBI Taxonomy" id="706191"/>
    <lineage>
        <taxon>Bacteria</taxon>
        <taxon>Pseudomonadati</taxon>
        <taxon>Pseudomonadota</taxon>
        <taxon>Gammaproteobacteria</taxon>
        <taxon>Enterobacterales</taxon>
        <taxon>Erwiniaceae</taxon>
        <taxon>Pantoea</taxon>
    </lineage>
</organism>
<dbReference type="eggNOG" id="COG3335">
    <property type="taxonomic scope" value="Bacteria"/>
</dbReference>
<name>D4GK43_PANAM</name>
<dbReference type="KEGG" id="pam:PANA_2844"/>
<reference evidence="1 2" key="1">
    <citation type="journal article" date="2010" name="J. Bacteriol.">
        <title>Genome sequence of Pantoea ananatis LMG20103, the causative agent of Eucalyptus blight and dieback.</title>
        <authorList>
            <person name="De Maayer P."/>
            <person name="Chan W.Y."/>
            <person name="Venter S.N."/>
            <person name="Toth I.K."/>
            <person name="Birch P.R."/>
            <person name="Joubert F."/>
            <person name="Coutinho T.A."/>
        </authorList>
    </citation>
    <scope>NUCLEOTIDE SEQUENCE [LARGE SCALE GENOMIC DNA]</scope>
    <source>
        <strain evidence="1 2">LMG 20103</strain>
    </source>
</reference>